<dbReference type="Proteomes" id="UP001516588">
    <property type="component" value="Unassembled WGS sequence"/>
</dbReference>
<sequence length="246" mass="27946">MDYKKAILSRISRRSYTSELPTIDQVMILRDIVERTNLREGLNIQLMIDENQGFQGVKGGYGTFSGVRNYIALVGPAGDPLIEEKLGYYGEELVLTCEMLGLGTCWVGGTFDKKKCRCTVEKGQIFRCAIVFGRVKPKETSKEKLIRKSMHKLVKSKKIEDLFYSEEEPPNWFIEGIRMVSKAPSAMNKQPVKFYYSGGNVNARVKEPNPLNMYDLGIAKFHFQVGAGKGHWEFGNGGLFFREEEF</sequence>
<evidence type="ECO:0000313" key="2">
    <source>
        <dbReference type="EMBL" id="MBE5035052.1"/>
    </source>
</evidence>
<dbReference type="Pfam" id="PF14512">
    <property type="entry name" value="TM1586_NiRdase"/>
    <property type="match status" value="1"/>
</dbReference>
<dbReference type="Gene3D" id="3.40.109.10">
    <property type="entry name" value="NADH Oxidase"/>
    <property type="match status" value="1"/>
</dbReference>
<evidence type="ECO:0000259" key="1">
    <source>
        <dbReference type="Pfam" id="PF14512"/>
    </source>
</evidence>
<feature type="domain" description="Putative nitroreductase TM1586" evidence="1">
    <location>
        <begin position="4"/>
        <end position="227"/>
    </location>
</feature>
<organism evidence="2 3">
    <name type="scientific">Gallibacter intestinalis</name>
    <dbReference type="NCBI Taxonomy" id="2779356"/>
    <lineage>
        <taxon>Bacteria</taxon>
        <taxon>Bacillati</taxon>
        <taxon>Bacillota</taxon>
        <taxon>Clostridia</taxon>
        <taxon>Eubacteriales</taxon>
        <taxon>Eubacteriaceae</taxon>
        <taxon>Gallibacter</taxon>
    </lineage>
</organism>
<dbReference type="InterPro" id="IPR029478">
    <property type="entry name" value="TM1586_NiRdase"/>
</dbReference>
<keyword evidence="3" id="KW-1185">Reference proteome</keyword>
<evidence type="ECO:0000313" key="3">
    <source>
        <dbReference type="Proteomes" id="UP001516588"/>
    </source>
</evidence>
<name>A0ABR9QWC0_9FIRM</name>
<accession>A0ABR9QWC0</accession>
<dbReference type="SUPFAM" id="SSF55469">
    <property type="entry name" value="FMN-dependent nitroreductase-like"/>
    <property type="match status" value="1"/>
</dbReference>
<comment type="caution">
    <text evidence="2">The sequence shown here is derived from an EMBL/GenBank/DDBJ whole genome shotgun (WGS) entry which is preliminary data.</text>
</comment>
<dbReference type="EMBL" id="JADCKA010000002">
    <property type="protein sequence ID" value="MBE5035052.1"/>
    <property type="molecule type" value="Genomic_DNA"/>
</dbReference>
<proteinExistence type="predicted"/>
<protein>
    <submittedName>
        <fullName evidence="2">Nitroreductase</fullName>
    </submittedName>
</protein>
<dbReference type="RefSeq" id="WP_226384720.1">
    <property type="nucleotide sequence ID" value="NZ_JADCKA010000002.1"/>
</dbReference>
<dbReference type="Gene3D" id="3.40.109.30">
    <property type="entry name" value="putative nitroreductase (tm1586), domain 2"/>
    <property type="match status" value="1"/>
</dbReference>
<reference evidence="2 3" key="1">
    <citation type="submission" date="2020-10" db="EMBL/GenBank/DDBJ databases">
        <title>ChiBAC.</title>
        <authorList>
            <person name="Zenner C."/>
            <person name="Hitch T.C.A."/>
            <person name="Clavel T."/>
        </authorList>
    </citation>
    <scope>NUCLEOTIDE SEQUENCE [LARGE SCALE GENOMIC DNA]</scope>
    <source>
        <strain evidence="2 3">DSM 108706</strain>
    </source>
</reference>
<dbReference type="InterPro" id="IPR000415">
    <property type="entry name" value="Nitroreductase-like"/>
</dbReference>
<gene>
    <name evidence="2" type="ORF">INF20_02005</name>
</gene>